<evidence type="ECO:0000256" key="1">
    <source>
        <dbReference type="SAM" id="MobiDB-lite"/>
    </source>
</evidence>
<gene>
    <name evidence="2" type="ordered locus">Os02g0241450</name>
    <name evidence="2" type="ORF">OSNPB_020241450</name>
</gene>
<dbReference type="AlphaFoldDB" id="A0A0N7KF01"/>
<evidence type="ECO:0000313" key="2">
    <source>
        <dbReference type="EMBL" id="BAS77841.1"/>
    </source>
</evidence>
<evidence type="ECO:0000313" key="3">
    <source>
        <dbReference type="Proteomes" id="UP000059680"/>
    </source>
</evidence>
<keyword evidence="3" id="KW-1185">Reference proteome</keyword>
<accession>A0A0N7KF01</accession>
<feature type="region of interest" description="Disordered" evidence="1">
    <location>
        <begin position="1"/>
        <end position="22"/>
    </location>
</feature>
<sequence length="108" mass="11616">MPPQMWMRKEAEDERTSGGCEETAYARTGGGCAEVADHYGWGFLACPTASLPFSIAAPPVVAAPTAGPTSSAPVTFRSRRADCRLDPPALRPLGHVREETERGIEKEE</sequence>
<feature type="compositionally biased region" description="Basic and acidic residues" evidence="1">
    <location>
        <begin position="95"/>
        <end position="108"/>
    </location>
</feature>
<dbReference type="Proteomes" id="UP000059680">
    <property type="component" value="Chromosome 2"/>
</dbReference>
<dbReference type="EMBL" id="AP014958">
    <property type="protein sequence ID" value="BAS77841.1"/>
    <property type="molecule type" value="Genomic_DNA"/>
</dbReference>
<name>A0A0N7KF01_ORYSJ</name>
<dbReference type="PaxDb" id="39947-A0A0N7KF01"/>
<organism evidence="2 3">
    <name type="scientific">Oryza sativa subsp. japonica</name>
    <name type="common">Rice</name>
    <dbReference type="NCBI Taxonomy" id="39947"/>
    <lineage>
        <taxon>Eukaryota</taxon>
        <taxon>Viridiplantae</taxon>
        <taxon>Streptophyta</taxon>
        <taxon>Embryophyta</taxon>
        <taxon>Tracheophyta</taxon>
        <taxon>Spermatophyta</taxon>
        <taxon>Magnoliopsida</taxon>
        <taxon>Liliopsida</taxon>
        <taxon>Poales</taxon>
        <taxon>Poaceae</taxon>
        <taxon>BOP clade</taxon>
        <taxon>Oryzoideae</taxon>
        <taxon>Oryzeae</taxon>
        <taxon>Oryzinae</taxon>
        <taxon>Oryza</taxon>
        <taxon>Oryza sativa</taxon>
    </lineage>
</organism>
<proteinExistence type="predicted"/>
<feature type="region of interest" description="Disordered" evidence="1">
    <location>
        <begin position="87"/>
        <end position="108"/>
    </location>
</feature>
<reference evidence="2 3" key="3">
    <citation type="journal article" date="2013" name="Rice">
        <title>Improvement of the Oryza sativa Nipponbare reference genome using next generation sequence and optical map data.</title>
        <authorList>
            <person name="Kawahara Y."/>
            <person name="de la Bastide M."/>
            <person name="Hamilton J.P."/>
            <person name="Kanamori H."/>
            <person name="McCombie W.R."/>
            <person name="Ouyang S."/>
            <person name="Schwartz D.C."/>
            <person name="Tanaka T."/>
            <person name="Wu J."/>
            <person name="Zhou S."/>
            <person name="Childs K.L."/>
            <person name="Davidson R.M."/>
            <person name="Lin H."/>
            <person name="Quesada-Ocampo L."/>
            <person name="Vaillancourt B."/>
            <person name="Sakai H."/>
            <person name="Lee S.S."/>
            <person name="Kim J."/>
            <person name="Numa H."/>
            <person name="Itoh T."/>
            <person name="Buell C.R."/>
            <person name="Matsumoto T."/>
        </authorList>
    </citation>
    <scope>NUCLEOTIDE SEQUENCE [LARGE SCALE GENOMIC DNA]</scope>
    <source>
        <strain evidence="3">cv. Nipponbare</strain>
    </source>
</reference>
<protein>
    <submittedName>
        <fullName evidence="2">Os02g0241450 protein</fullName>
    </submittedName>
</protein>
<reference evidence="3" key="1">
    <citation type="journal article" date="2005" name="Nature">
        <title>The map-based sequence of the rice genome.</title>
        <authorList>
            <consortium name="International rice genome sequencing project (IRGSP)"/>
            <person name="Matsumoto T."/>
            <person name="Wu J."/>
            <person name="Kanamori H."/>
            <person name="Katayose Y."/>
            <person name="Fujisawa M."/>
            <person name="Namiki N."/>
            <person name="Mizuno H."/>
            <person name="Yamamoto K."/>
            <person name="Antonio B.A."/>
            <person name="Baba T."/>
            <person name="Sakata K."/>
            <person name="Nagamura Y."/>
            <person name="Aoki H."/>
            <person name="Arikawa K."/>
            <person name="Arita K."/>
            <person name="Bito T."/>
            <person name="Chiden Y."/>
            <person name="Fujitsuka N."/>
            <person name="Fukunaka R."/>
            <person name="Hamada M."/>
            <person name="Harada C."/>
            <person name="Hayashi A."/>
            <person name="Hijishita S."/>
            <person name="Honda M."/>
            <person name="Hosokawa S."/>
            <person name="Ichikawa Y."/>
            <person name="Idonuma A."/>
            <person name="Iijima M."/>
            <person name="Ikeda M."/>
            <person name="Ikeno M."/>
            <person name="Ito K."/>
            <person name="Ito S."/>
            <person name="Ito T."/>
            <person name="Ito Y."/>
            <person name="Ito Y."/>
            <person name="Iwabuchi A."/>
            <person name="Kamiya K."/>
            <person name="Karasawa W."/>
            <person name="Kurita K."/>
            <person name="Katagiri S."/>
            <person name="Kikuta A."/>
            <person name="Kobayashi H."/>
            <person name="Kobayashi N."/>
            <person name="Machita K."/>
            <person name="Maehara T."/>
            <person name="Masukawa M."/>
            <person name="Mizubayashi T."/>
            <person name="Mukai Y."/>
            <person name="Nagasaki H."/>
            <person name="Nagata Y."/>
            <person name="Naito S."/>
            <person name="Nakashima M."/>
            <person name="Nakama Y."/>
            <person name="Nakamichi Y."/>
            <person name="Nakamura M."/>
            <person name="Meguro A."/>
            <person name="Negishi M."/>
            <person name="Ohta I."/>
            <person name="Ohta T."/>
            <person name="Okamoto M."/>
            <person name="Ono N."/>
            <person name="Saji S."/>
            <person name="Sakaguchi M."/>
            <person name="Sakai K."/>
            <person name="Shibata M."/>
            <person name="Shimokawa T."/>
            <person name="Song J."/>
            <person name="Takazaki Y."/>
            <person name="Terasawa K."/>
            <person name="Tsugane M."/>
            <person name="Tsuji K."/>
            <person name="Ueda S."/>
            <person name="Waki K."/>
            <person name="Yamagata H."/>
            <person name="Yamamoto M."/>
            <person name="Yamamoto S."/>
            <person name="Yamane H."/>
            <person name="Yoshiki S."/>
            <person name="Yoshihara R."/>
            <person name="Yukawa K."/>
            <person name="Zhong H."/>
            <person name="Yano M."/>
            <person name="Yuan Q."/>
            <person name="Ouyang S."/>
            <person name="Liu J."/>
            <person name="Jones K.M."/>
            <person name="Gansberger K."/>
            <person name="Moffat K."/>
            <person name="Hill J."/>
            <person name="Bera J."/>
            <person name="Fadrosh D."/>
            <person name="Jin S."/>
            <person name="Johri S."/>
            <person name="Kim M."/>
            <person name="Overton L."/>
            <person name="Reardon M."/>
            <person name="Tsitrin T."/>
            <person name="Vuong H."/>
            <person name="Weaver B."/>
            <person name="Ciecko A."/>
            <person name="Tallon L."/>
            <person name="Jackson J."/>
            <person name="Pai G."/>
            <person name="Aken S.V."/>
            <person name="Utterback T."/>
            <person name="Reidmuller S."/>
            <person name="Feldblyum T."/>
            <person name="Hsiao J."/>
            <person name="Zismann V."/>
            <person name="Iobst S."/>
            <person name="de Vazeille A.R."/>
            <person name="Buell C.R."/>
            <person name="Ying K."/>
            <person name="Li Y."/>
            <person name="Lu T."/>
            <person name="Huang Y."/>
            <person name="Zhao Q."/>
            <person name="Feng Q."/>
            <person name="Zhang L."/>
            <person name="Zhu J."/>
            <person name="Weng Q."/>
            <person name="Mu J."/>
            <person name="Lu Y."/>
            <person name="Fan D."/>
            <person name="Liu Y."/>
            <person name="Guan J."/>
            <person name="Zhang Y."/>
            <person name="Yu S."/>
            <person name="Liu X."/>
            <person name="Zhang Y."/>
            <person name="Hong G."/>
            <person name="Han B."/>
            <person name="Choisne N."/>
            <person name="Demange N."/>
            <person name="Orjeda G."/>
            <person name="Samain S."/>
            <person name="Cattolico L."/>
            <person name="Pelletier E."/>
            <person name="Couloux A."/>
            <person name="Segurens B."/>
            <person name="Wincker P."/>
            <person name="D'Hont A."/>
            <person name="Scarpelli C."/>
            <person name="Weissenbach J."/>
            <person name="Salanoubat M."/>
            <person name="Quetier F."/>
            <person name="Yu Y."/>
            <person name="Kim H.R."/>
            <person name="Rambo T."/>
            <person name="Currie J."/>
            <person name="Collura K."/>
            <person name="Luo M."/>
            <person name="Yang T."/>
            <person name="Ammiraju J.S.S."/>
            <person name="Engler F."/>
            <person name="Soderlund C."/>
            <person name="Wing R.A."/>
            <person name="Palmer L.E."/>
            <person name="de la Bastide M."/>
            <person name="Spiegel L."/>
            <person name="Nascimento L."/>
            <person name="Zutavern T."/>
            <person name="O'Shaughnessy A."/>
            <person name="Dike S."/>
            <person name="Dedhia N."/>
            <person name="Preston R."/>
            <person name="Balija V."/>
            <person name="McCombie W.R."/>
            <person name="Chow T."/>
            <person name="Chen H."/>
            <person name="Chung M."/>
            <person name="Chen C."/>
            <person name="Shaw J."/>
            <person name="Wu H."/>
            <person name="Hsiao K."/>
            <person name="Chao Y."/>
            <person name="Chu M."/>
            <person name="Cheng C."/>
            <person name="Hour A."/>
            <person name="Lee P."/>
            <person name="Lin S."/>
            <person name="Lin Y."/>
            <person name="Liou J."/>
            <person name="Liu S."/>
            <person name="Hsing Y."/>
            <person name="Raghuvanshi S."/>
            <person name="Mohanty A."/>
            <person name="Bharti A.K."/>
            <person name="Gaur A."/>
            <person name="Gupta V."/>
            <person name="Kumar D."/>
            <person name="Ravi V."/>
            <person name="Vij S."/>
            <person name="Kapur A."/>
            <person name="Khurana P."/>
            <person name="Khurana P."/>
            <person name="Khurana J.P."/>
            <person name="Tyagi A.K."/>
            <person name="Gaikwad K."/>
            <person name="Singh A."/>
            <person name="Dalal V."/>
            <person name="Srivastava S."/>
            <person name="Dixit A."/>
            <person name="Pal A.K."/>
            <person name="Ghazi I.A."/>
            <person name="Yadav M."/>
            <person name="Pandit A."/>
            <person name="Bhargava A."/>
            <person name="Sureshbabu K."/>
            <person name="Batra K."/>
            <person name="Sharma T.R."/>
            <person name="Mohapatra T."/>
            <person name="Singh N.K."/>
            <person name="Messing J."/>
            <person name="Nelson A.B."/>
            <person name="Fuks G."/>
            <person name="Kavchok S."/>
            <person name="Keizer G."/>
            <person name="Linton E."/>
            <person name="Llaca V."/>
            <person name="Song R."/>
            <person name="Tanyolac B."/>
            <person name="Young S."/>
            <person name="Ho-Il K."/>
            <person name="Hahn J.H."/>
            <person name="Sangsakoo G."/>
            <person name="Vanavichit A."/>
            <person name="de Mattos Luiz.A.T."/>
            <person name="Zimmer P.D."/>
            <person name="Malone G."/>
            <person name="Dellagostin O."/>
            <person name="de Oliveira A.C."/>
            <person name="Bevan M."/>
            <person name="Bancroft I."/>
            <person name="Minx P."/>
            <person name="Cordum H."/>
            <person name="Wilson R."/>
            <person name="Cheng Z."/>
            <person name="Jin W."/>
            <person name="Jiang J."/>
            <person name="Leong S.A."/>
            <person name="Iwama H."/>
            <person name="Gojobori T."/>
            <person name="Itoh T."/>
            <person name="Niimura Y."/>
            <person name="Fujii Y."/>
            <person name="Habara T."/>
            <person name="Sakai H."/>
            <person name="Sato Y."/>
            <person name="Wilson G."/>
            <person name="Kumar K."/>
            <person name="McCouch S."/>
            <person name="Juretic N."/>
            <person name="Hoen D."/>
            <person name="Wright S."/>
            <person name="Bruskiewich R."/>
            <person name="Bureau T."/>
            <person name="Miyao A."/>
            <person name="Hirochika H."/>
            <person name="Nishikawa T."/>
            <person name="Kadowaki K."/>
            <person name="Sugiura M."/>
            <person name="Burr B."/>
            <person name="Sasaki T."/>
        </authorList>
    </citation>
    <scope>NUCLEOTIDE SEQUENCE [LARGE SCALE GENOMIC DNA]</scope>
    <source>
        <strain evidence="3">cv. Nipponbare</strain>
    </source>
</reference>
<feature type="compositionally biased region" description="Basic and acidic residues" evidence="1">
    <location>
        <begin position="7"/>
        <end position="16"/>
    </location>
</feature>
<reference evidence="2 3" key="2">
    <citation type="journal article" date="2013" name="Plant Cell Physiol.">
        <title>Rice Annotation Project Database (RAP-DB): an integrative and interactive database for rice genomics.</title>
        <authorList>
            <person name="Sakai H."/>
            <person name="Lee S.S."/>
            <person name="Tanaka T."/>
            <person name="Numa H."/>
            <person name="Kim J."/>
            <person name="Kawahara Y."/>
            <person name="Wakimoto H."/>
            <person name="Yang C.C."/>
            <person name="Iwamoto M."/>
            <person name="Abe T."/>
            <person name="Yamada Y."/>
            <person name="Muto A."/>
            <person name="Inokuchi H."/>
            <person name="Ikemura T."/>
            <person name="Matsumoto T."/>
            <person name="Sasaki T."/>
            <person name="Itoh T."/>
        </authorList>
    </citation>
    <scope>NUCLEOTIDE SEQUENCE [LARGE SCALE GENOMIC DNA]</scope>
    <source>
        <strain evidence="3">cv. Nipponbare</strain>
    </source>
</reference>
<dbReference type="InParanoid" id="A0A0N7KF01"/>